<feature type="domain" description="DUF4082" evidence="4">
    <location>
        <begin position="947"/>
        <end position="1089"/>
    </location>
</feature>
<feature type="domain" description="DUF4082" evidence="4">
    <location>
        <begin position="683"/>
        <end position="825"/>
    </location>
</feature>
<feature type="domain" description="SbsA Ig-like" evidence="3">
    <location>
        <begin position="834"/>
        <end position="933"/>
    </location>
</feature>
<evidence type="ECO:0000313" key="6">
    <source>
        <dbReference type="Proteomes" id="UP000006281"/>
    </source>
</evidence>
<dbReference type="Proteomes" id="UP000006281">
    <property type="component" value="Chromosome"/>
</dbReference>
<accession>K0JYD1</accession>
<feature type="signal peptide" evidence="2">
    <location>
        <begin position="1"/>
        <end position="36"/>
    </location>
</feature>
<dbReference type="RefSeq" id="WP_015101243.1">
    <property type="nucleotide sequence ID" value="NC_019673.1"/>
</dbReference>
<evidence type="ECO:0000259" key="3">
    <source>
        <dbReference type="Pfam" id="PF13205"/>
    </source>
</evidence>
<evidence type="ECO:0000259" key="4">
    <source>
        <dbReference type="Pfam" id="PF13313"/>
    </source>
</evidence>
<dbReference type="BioCyc" id="SESP1179773:BN6_RS18595-MONOMER"/>
<dbReference type="Pfam" id="PF13205">
    <property type="entry name" value="Big_5"/>
    <property type="match status" value="3"/>
</dbReference>
<dbReference type="Gene3D" id="2.60.40.1220">
    <property type="match status" value="2"/>
</dbReference>
<dbReference type="HOGENOM" id="CLU_009763_0_0_11"/>
<reference evidence="5 6" key="1">
    <citation type="journal article" date="2012" name="BMC Genomics">
        <title>Complete genome sequence of Saccharothrix espanaensis DSM 44229T and comparison to the other completely sequenced Pseudonocardiaceae.</title>
        <authorList>
            <person name="Strobel T."/>
            <person name="Al-Dilaimi A."/>
            <person name="Blom J."/>
            <person name="Gessner A."/>
            <person name="Kalinowski J."/>
            <person name="Luzhetska M."/>
            <person name="Puhler A."/>
            <person name="Szczepanowski R."/>
            <person name="Bechthold A."/>
            <person name="Ruckert C."/>
        </authorList>
    </citation>
    <scope>NUCLEOTIDE SEQUENCE [LARGE SCALE GENOMIC DNA]</scope>
    <source>
        <strain evidence="6">ATCC 51144 / DSM 44229 / JCM 9112 / NBRC 15066 / NRRL 15764</strain>
    </source>
</reference>
<feature type="domain" description="DUF4082" evidence="4">
    <location>
        <begin position="141"/>
        <end position="285"/>
    </location>
</feature>
<gene>
    <name evidence="5" type="ordered locus">BN6_38410</name>
</gene>
<feature type="domain" description="SbsA Ig-like" evidence="3">
    <location>
        <begin position="296"/>
        <end position="394"/>
    </location>
</feature>
<dbReference type="Pfam" id="PF13313">
    <property type="entry name" value="DUF4082"/>
    <property type="match status" value="4"/>
</dbReference>
<dbReference type="InterPro" id="IPR014756">
    <property type="entry name" value="Ig_E-set"/>
</dbReference>
<dbReference type="InterPro" id="IPR014755">
    <property type="entry name" value="Cu-Rt/internalin_Ig-like"/>
</dbReference>
<feature type="domain" description="SbsA Ig-like" evidence="3">
    <location>
        <begin position="567"/>
        <end position="667"/>
    </location>
</feature>
<dbReference type="PATRIC" id="fig|1179773.3.peg.3842"/>
<dbReference type="OrthoDB" id="505641at2"/>
<protein>
    <recommendedName>
        <fullName evidence="7">DUF4082 domain-containing protein</fullName>
    </recommendedName>
</protein>
<dbReference type="STRING" id="1179773.BN6_38410"/>
<evidence type="ECO:0000313" key="5">
    <source>
        <dbReference type="EMBL" id="CCH31131.1"/>
    </source>
</evidence>
<dbReference type="AlphaFoldDB" id="K0JYD1"/>
<keyword evidence="1 2" id="KW-0732">Signal</keyword>
<name>K0JYD1_SACES</name>
<dbReference type="eggNOG" id="COG2372">
    <property type="taxonomic scope" value="Bacteria"/>
</dbReference>
<dbReference type="KEGG" id="sesp:BN6_38410"/>
<organism evidence="5 6">
    <name type="scientific">Saccharothrix espanaensis (strain ATCC 51144 / DSM 44229 / JCM 9112 / NBRC 15066 / NRRL 15764)</name>
    <dbReference type="NCBI Taxonomy" id="1179773"/>
    <lineage>
        <taxon>Bacteria</taxon>
        <taxon>Bacillati</taxon>
        <taxon>Actinomycetota</taxon>
        <taxon>Actinomycetes</taxon>
        <taxon>Pseudonocardiales</taxon>
        <taxon>Pseudonocardiaceae</taxon>
        <taxon>Saccharothrix</taxon>
    </lineage>
</organism>
<dbReference type="Gene3D" id="2.60.40.650">
    <property type="match status" value="1"/>
</dbReference>
<dbReference type="Gene3D" id="2.60.40.3710">
    <property type="match status" value="1"/>
</dbReference>
<evidence type="ECO:0000256" key="1">
    <source>
        <dbReference type="ARBA" id="ARBA00022729"/>
    </source>
</evidence>
<evidence type="ECO:0000256" key="2">
    <source>
        <dbReference type="SAM" id="SignalP"/>
    </source>
</evidence>
<evidence type="ECO:0008006" key="7">
    <source>
        <dbReference type="Google" id="ProtNLM"/>
    </source>
</evidence>
<feature type="domain" description="DUF4082" evidence="4">
    <location>
        <begin position="411"/>
        <end position="556"/>
    </location>
</feature>
<keyword evidence="6" id="KW-1185">Reference proteome</keyword>
<sequence>MSLPATRHRPGWARLLTAAVFAAVVPVVTITPAAHAAPSIEITSTPAGAAVGTPYTFGGTVSDDAGIAGVEVSSDNGAHWQVATWTVGQTTWSATYTPKASGTAQLSARTVDSTHTQTSIATAGPTVAPRACPCSLWSDADVPANPDVADSSALELGVKWRSGTAGHVRGVRFYKGSGNTGTHTGSLWNTAGQRLATGTFADETATGWQTLIFSSPVAVAADTTYVASYLSPTGHFALNSGYFASSARYLEPLTGLQSGTEGFNGVFRGGAGYPDLSANDANYWVDVVWATEAGPDTHAPDQLSTAPLAGAGSVGLSPSITAGYDEVLDPTAVEFTLTGPGGAVAAQTSVISGGTTAKLTPDAALTAGTTYTASVRVKDVAGNQTTAYTWTFRTGATRPADCPCTIWDDFATPTQSSANDSGAVELGTRVRFTGRGEVLGVRFYKGVGNTGTHTGTLWSLSGTQLATGTFTGESTVGWQTLTFATPVVVQANTDYVVSYYAPNGHYAADQGFFSSTTPVGHGQIQAAIDTVAAPNGVYRYGGGFPSTGHLASNYWVDVVYRNGTNGDHVRPTLDTRTPAPDAGDVALGASVTAGFSEAIDTTSAQIRVTDDGGASLAGSAVWSGDLKSVTWTANGSFTPGTHYNVSVTVADVNGNVITAPVTWSFTTQAAGPGVASLFSTAIVPEVRSGSIRNARELGVRFGSPYNGVVSAIKFYKGAGNTGTHTGSIWNDFGTKLATGTFTDETATGWQTLTLDPPLVVKANTIYVASYTTPNGVYSYDPGYFDRRSPVVSGPLYTASGAYANGRYSTTTGAFPTDFYSGNFWVDVDFTPYADQTAPVNTGSTPSNEATGVGIDTSVTATFNEAVSLTGTKFRVETRWGVPLRGNLALANDDKTLVWTPVAPLSRNNNYRVTVEAWDPSANTAAALNWSFTTGDAACPCSVFSAAETPQISETADGNPYELGLRFTPGVDGQVTGVRFYKGIGNTGTHTGSLWTTTGTQLATGTFTGESASGWQTLTFATPVTVTAGTAYVVSYFAPNGHYSHDPSLTSRWLFPVNTPQLGGVASVYGNGTGFPTIATNGNYGPNYWVDVVFTN</sequence>
<proteinExistence type="predicted"/>
<dbReference type="SUPFAM" id="SSF81296">
    <property type="entry name" value="E set domains"/>
    <property type="match status" value="1"/>
</dbReference>
<feature type="chain" id="PRO_5003836960" description="DUF4082 domain-containing protein" evidence="2">
    <location>
        <begin position="37"/>
        <end position="1095"/>
    </location>
</feature>
<dbReference type="EMBL" id="HE804045">
    <property type="protein sequence ID" value="CCH31131.1"/>
    <property type="molecule type" value="Genomic_DNA"/>
</dbReference>
<dbReference type="InterPro" id="IPR025141">
    <property type="entry name" value="DUF4082"/>
</dbReference>
<dbReference type="InterPro" id="IPR032812">
    <property type="entry name" value="SbsA_Ig"/>
</dbReference>